<dbReference type="Proteomes" id="UP001396334">
    <property type="component" value="Unassembled WGS sequence"/>
</dbReference>
<organism evidence="1 2">
    <name type="scientific">Hibiscus sabdariffa</name>
    <name type="common">roselle</name>
    <dbReference type="NCBI Taxonomy" id="183260"/>
    <lineage>
        <taxon>Eukaryota</taxon>
        <taxon>Viridiplantae</taxon>
        <taxon>Streptophyta</taxon>
        <taxon>Embryophyta</taxon>
        <taxon>Tracheophyta</taxon>
        <taxon>Spermatophyta</taxon>
        <taxon>Magnoliopsida</taxon>
        <taxon>eudicotyledons</taxon>
        <taxon>Gunneridae</taxon>
        <taxon>Pentapetalae</taxon>
        <taxon>rosids</taxon>
        <taxon>malvids</taxon>
        <taxon>Malvales</taxon>
        <taxon>Malvaceae</taxon>
        <taxon>Malvoideae</taxon>
        <taxon>Hibiscus</taxon>
    </lineage>
</organism>
<accession>A0ABR2PFT3</accession>
<gene>
    <name evidence="1" type="ORF">V6N11_027008</name>
</gene>
<comment type="caution">
    <text evidence="1">The sequence shown here is derived from an EMBL/GenBank/DDBJ whole genome shotgun (WGS) entry which is preliminary data.</text>
</comment>
<proteinExistence type="predicted"/>
<protein>
    <submittedName>
        <fullName evidence="1">Uncharacterized protein</fullName>
    </submittedName>
</protein>
<sequence length="124" mass="13529">MLVSYVTFFERKVLIALLIRDPGAEEGDDDPPIPPVDALLAPVAPPPNDALITYLEGKFAALDTWMTSIDSNIASLRTSFDTCISSLETRIGGVETSLVGFHHEWRTLSHGDDDPNDDDDESAI</sequence>
<evidence type="ECO:0000313" key="2">
    <source>
        <dbReference type="Proteomes" id="UP001396334"/>
    </source>
</evidence>
<dbReference type="EMBL" id="JBBPBN010000060">
    <property type="protein sequence ID" value="KAK8987252.1"/>
    <property type="molecule type" value="Genomic_DNA"/>
</dbReference>
<keyword evidence="2" id="KW-1185">Reference proteome</keyword>
<name>A0ABR2PFT3_9ROSI</name>
<evidence type="ECO:0000313" key="1">
    <source>
        <dbReference type="EMBL" id="KAK8987252.1"/>
    </source>
</evidence>
<reference evidence="1 2" key="1">
    <citation type="journal article" date="2024" name="G3 (Bethesda)">
        <title>Genome assembly of Hibiscus sabdariffa L. provides insights into metabolisms of medicinal natural products.</title>
        <authorList>
            <person name="Kim T."/>
        </authorList>
    </citation>
    <scope>NUCLEOTIDE SEQUENCE [LARGE SCALE GENOMIC DNA]</scope>
    <source>
        <strain evidence="1">TK-2024</strain>
        <tissue evidence="1">Old leaves</tissue>
    </source>
</reference>